<evidence type="ECO:0000256" key="1">
    <source>
        <dbReference type="SAM" id="Phobius"/>
    </source>
</evidence>
<evidence type="ECO:0000313" key="3">
    <source>
        <dbReference type="Proteomes" id="UP001481872"/>
    </source>
</evidence>
<feature type="transmembrane region" description="Helical" evidence="1">
    <location>
        <begin position="237"/>
        <end position="261"/>
    </location>
</feature>
<dbReference type="Pfam" id="PF09991">
    <property type="entry name" value="DUF2232"/>
    <property type="match status" value="1"/>
</dbReference>
<feature type="transmembrane region" description="Helical" evidence="1">
    <location>
        <begin position="211"/>
        <end position="231"/>
    </location>
</feature>
<organism evidence="2 3">
    <name type="scientific">Aedoeadaptatus acetigenes</name>
    <dbReference type="NCBI Taxonomy" id="2981723"/>
    <lineage>
        <taxon>Bacteria</taxon>
        <taxon>Bacillati</taxon>
        <taxon>Bacillota</taxon>
        <taxon>Tissierellia</taxon>
        <taxon>Tissierellales</taxon>
        <taxon>Peptoniphilaceae</taxon>
        <taxon>Aedoeadaptatus</taxon>
    </lineage>
</organism>
<dbReference type="RefSeq" id="WP_349053406.1">
    <property type="nucleotide sequence ID" value="NZ_JBBNPS010000002.1"/>
</dbReference>
<feature type="transmembrane region" description="Helical" evidence="1">
    <location>
        <begin position="100"/>
        <end position="122"/>
    </location>
</feature>
<dbReference type="InterPro" id="IPR018710">
    <property type="entry name" value="DUF2232"/>
</dbReference>
<keyword evidence="1" id="KW-1133">Transmembrane helix</keyword>
<comment type="caution">
    <text evidence="2">The sequence shown here is derived from an EMBL/GenBank/DDBJ whole genome shotgun (WGS) entry which is preliminary data.</text>
</comment>
<dbReference type="EMBL" id="JBBNPS010000002">
    <property type="protein sequence ID" value="MEQ3353002.1"/>
    <property type="molecule type" value="Genomic_DNA"/>
</dbReference>
<keyword evidence="1" id="KW-0472">Membrane</keyword>
<accession>A0ABV1J6Y5</accession>
<gene>
    <name evidence="2" type="ORF">AAA081_01620</name>
</gene>
<feature type="transmembrane region" description="Helical" evidence="1">
    <location>
        <begin position="46"/>
        <end position="64"/>
    </location>
</feature>
<keyword evidence="3" id="KW-1185">Reference proteome</keyword>
<feature type="transmembrane region" description="Helical" evidence="1">
    <location>
        <begin position="166"/>
        <end position="183"/>
    </location>
</feature>
<protein>
    <submittedName>
        <fullName evidence="2">DUF2232 domain-containing protein</fullName>
    </submittedName>
</protein>
<evidence type="ECO:0000313" key="2">
    <source>
        <dbReference type="EMBL" id="MEQ3353002.1"/>
    </source>
</evidence>
<dbReference type="Proteomes" id="UP001481872">
    <property type="component" value="Unassembled WGS sequence"/>
</dbReference>
<feature type="transmembrane region" description="Helical" evidence="1">
    <location>
        <begin position="273"/>
        <end position="294"/>
    </location>
</feature>
<sequence>MYRKIQGLRVLKLLLYSVLLVMGGLFVPILFAFIPAMFLSEMRFQGVLPISGVFVGACALIGLLTDPLLGLTILTVMGPLILILDYCMRTDRSVDTTMALGTLLFLVSLGFIMYRTGTYQAIESGELMKNFSAVQGEILQRASLTEAEQARLAMTFKTTMNRAMDLLPAFFLLPGLVVVYLSYRISGRNMRIGGEKVICPGPFFLMHLPRVPVLISVGLLGTALAMNYFMALGIEPYILNGLVVVVSLLACQGMSIVNFYLLRFVPSPFLRGLIMFFVLVVPVGQMGLAALGLIDQFIDVRSIEGA</sequence>
<name>A0ABV1J6Y5_9FIRM</name>
<feature type="transmembrane region" description="Helical" evidence="1">
    <location>
        <begin position="13"/>
        <end position="34"/>
    </location>
</feature>
<proteinExistence type="predicted"/>
<reference evidence="2 3" key="1">
    <citation type="submission" date="2024-04" db="EMBL/GenBank/DDBJ databases">
        <title>Human intestinal bacterial collection.</title>
        <authorList>
            <person name="Pauvert C."/>
            <person name="Hitch T.C.A."/>
            <person name="Clavel T."/>
        </authorList>
    </citation>
    <scope>NUCLEOTIDE SEQUENCE [LARGE SCALE GENOMIC DNA]</scope>
    <source>
        <strain evidence="2 3">CLA-SR-H026</strain>
    </source>
</reference>
<keyword evidence="1" id="KW-0812">Transmembrane</keyword>